<evidence type="ECO:0008006" key="3">
    <source>
        <dbReference type="Google" id="ProtNLM"/>
    </source>
</evidence>
<proteinExistence type="predicted"/>
<protein>
    <recommendedName>
        <fullName evidence="3">Helix-turn-helix type 11 domain-containing protein</fullName>
    </recommendedName>
</protein>
<gene>
    <name evidence="1" type="ORF">AA20_10415</name>
</gene>
<evidence type="ECO:0000313" key="2">
    <source>
        <dbReference type="Proteomes" id="UP000035514"/>
    </source>
</evidence>
<name>A0A0G9JTQ3_9BACT</name>
<dbReference type="PATRIC" id="fig|1447256.3.peg.2033"/>
<dbReference type="RefSeq" id="WP_046997194.1">
    <property type="nucleotide sequence ID" value="NZ_JAIQ01000144.1"/>
</dbReference>
<dbReference type="Proteomes" id="UP000035514">
    <property type="component" value="Unassembled WGS sequence"/>
</dbReference>
<organism evidence="1 2">
    <name type="scientific">Aliarcobacter butzleri L348</name>
    <dbReference type="NCBI Taxonomy" id="1447256"/>
    <lineage>
        <taxon>Bacteria</taxon>
        <taxon>Pseudomonadati</taxon>
        <taxon>Campylobacterota</taxon>
        <taxon>Epsilonproteobacteria</taxon>
        <taxon>Campylobacterales</taxon>
        <taxon>Arcobacteraceae</taxon>
        <taxon>Aliarcobacter</taxon>
    </lineage>
</organism>
<sequence length="115" mass="13654">MKISYHRRRKIKTRRIAIRDLILRGIENPIDLAEKLKVTVQTIKKDLEAIKSMDEEDFKFQTRQTSQEILEKKDLILKMLDDENYYNENGELNISKITNELKTSRATVMWVLNGE</sequence>
<dbReference type="AlphaFoldDB" id="A0A0G9JTQ3"/>
<evidence type="ECO:0000313" key="1">
    <source>
        <dbReference type="EMBL" id="KLD97633.1"/>
    </source>
</evidence>
<reference evidence="1 2" key="1">
    <citation type="submission" date="2014-01" db="EMBL/GenBank/DDBJ databases">
        <title>Development of a Comparative Genomic Fingerprinting Assay for High Resolution Genotyping of Arcobacter butzleri.</title>
        <authorList>
            <person name="Webb A.L."/>
            <person name="Inglis G.D."/>
            <person name="Kruczkiewicz P."/>
            <person name="Selinger L.B."/>
            <person name="Taboada E.N."/>
        </authorList>
    </citation>
    <scope>NUCLEOTIDE SEQUENCE [LARGE SCALE GENOMIC DNA]</scope>
    <source>
        <strain evidence="1 2">L348</strain>
    </source>
</reference>
<accession>A0A0G9JTQ3</accession>
<dbReference type="EMBL" id="JAIQ01000144">
    <property type="protein sequence ID" value="KLD97633.1"/>
    <property type="molecule type" value="Genomic_DNA"/>
</dbReference>
<comment type="caution">
    <text evidence="1">The sequence shown here is derived from an EMBL/GenBank/DDBJ whole genome shotgun (WGS) entry which is preliminary data.</text>
</comment>